<evidence type="ECO:0000313" key="8">
    <source>
        <dbReference type="Proteomes" id="UP000663866"/>
    </source>
</evidence>
<evidence type="ECO:0000313" key="5">
    <source>
        <dbReference type="EMBL" id="CAF2088637.1"/>
    </source>
</evidence>
<evidence type="ECO:0000256" key="2">
    <source>
        <dbReference type="ARBA" id="ARBA00022490"/>
    </source>
</evidence>
<dbReference type="GO" id="GO:0015630">
    <property type="term" value="C:microtubule cytoskeleton"/>
    <property type="evidence" value="ECO:0007669"/>
    <property type="project" value="UniProtKB-UniRule"/>
</dbReference>
<evidence type="ECO:0000313" key="7">
    <source>
        <dbReference type="Proteomes" id="UP000663856"/>
    </source>
</evidence>
<dbReference type="Proteomes" id="UP000663856">
    <property type="component" value="Unassembled WGS sequence"/>
</dbReference>
<dbReference type="Pfam" id="PF03148">
    <property type="entry name" value="Tektin"/>
    <property type="match status" value="1"/>
</dbReference>
<keyword evidence="8" id="KW-1185">Reference proteome</keyword>
<keyword evidence="3" id="KW-0969">Cilium</keyword>
<evidence type="ECO:0000256" key="4">
    <source>
        <dbReference type="SAM" id="Coils"/>
    </source>
</evidence>
<reference evidence="5" key="1">
    <citation type="submission" date="2021-02" db="EMBL/GenBank/DDBJ databases">
        <authorList>
            <person name="Nowell W R."/>
        </authorList>
    </citation>
    <scope>NUCLEOTIDE SEQUENCE</scope>
</reference>
<dbReference type="GO" id="GO:0005930">
    <property type="term" value="C:axoneme"/>
    <property type="evidence" value="ECO:0007669"/>
    <property type="project" value="UniProtKB-SubCell"/>
</dbReference>
<dbReference type="PANTHER" id="PTHR19960:SF11">
    <property type="entry name" value="TEKTIN"/>
    <property type="match status" value="1"/>
</dbReference>
<dbReference type="PRINTS" id="PR00511">
    <property type="entry name" value="TEKTIN"/>
</dbReference>
<dbReference type="InterPro" id="IPR048256">
    <property type="entry name" value="Tektin-like"/>
</dbReference>
<comment type="caution">
    <text evidence="5">The sequence shown here is derived from an EMBL/GenBank/DDBJ whole genome shotgun (WGS) entry which is preliminary data.</text>
</comment>
<dbReference type="InterPro" id="IPR000435">
    <property type="entry name" value="Tektins"/>
</dbReference>
<feature type="coiled-coil region" evidence="4">
    <location>
        <begin position="156"/>
        <end position="190"/>
    </location>
</feature>
<keyword evidence="2" id="KW-0963">Cytoplasm</keyword>
<feature type="coiled-coil region" evidence="4">
    <location>
        <begin position="427"/>
        <end position="468"/>
    </location>
</feature>
<dbReference type="AlphaFoldDB" id="A0A816SJ69"/>
<gene>
    <name evidence="6" type="ORF">OVN521_LOCUS9070</name>
    <name evidence="5" type="ORF">WKI299_LOCUS17717</name>
</gene>
<dbReference type="GO" id="GO:0060271">
    <property type="term" value="P:cilium assembly"/>
    <property type="evidence" value="ECO:0007669"/>
    <property type="project" value="UniProtKB-UniRule"/>
</dbReference>
<feature type="coiled-coil region" evidence="4">
    <location>
        <begin position="354"/>
        <end position="395"/>
    </location>
</feature>
<evidence type="ECO:0000256" key="1">
    <source>
        <dbReference type="ARBA" id="ARBA00007209"/>
    </source>
</evidence>
<comment type="similarity">
    <text evidence="1 3">Belongs to the tektin family.</text>
</comment>
<evidence type="ECO:0000313" key="6">
    <source>
        <dbReference type="EMBL" id="CAF3892698.1"/>
    </source>
</evidence>
<dbReference type="GO" id="GO:0005634">
    <property type="term" value="C:nucleus"/>
    <property type="evidence" value="ECO:0007669"/>
    <property type="project" value="TreeGrafter"/>
</dbReference>
<dbReference type="GO" id="GO:0060294">
    <property type="term" value="P:cilium movement involved in cell motility"/>
    <property type="evidence" value="ECO:0007669"/>
    <property type="project" value="UniProtKB-UniRule"/>
</dbReference>
<dbReference type="EMBL" id="CAJOBG010001084">
    <property type="protein sequence ID" value="CAF3892698.1"/>
    <property type="molecule type" value="Genomic_DNA"/>
</dbReference>
<keyword evidence="3" id="KW-0966">Cell projection</keyword>
<dbReference type="EMBL" id="CAJNRF010007096">
    <property type="protein sequence ID" value="CAF2088637.1"/>
    <property type="molecule type" value="Genomic_DNA"/>
</dbReference>
<sequence>MDSKVTAQSTRMSRRSQQGSILPSIGIFDNRTSSTSPYSNILTRSLSISRYPTVYYRTAHIEPTQSLDVSIPQPFSSTNDLNNIDSAKMPSICLSGRPALYVRYTPKDWHDAQTTNYLASDKILAESERLRSDAIRLAYKKDEQAIKNNFESSKCLAESIKNIEYWKNELEKTEDKMARKIDDVQFKRRELERVLSEIENPLRITQENLYEREKRQGIDLVHDNAERELIREVDRIQLSQDNLRKMLECLSIQNARNHASLHELERDLKDKYRARALDSAAHDIETKSRGINFYEDIEFVDNTVSVPESWAQYTKENIYRALDEISQSDELLNTSKQLMTTIYHDMWSQWNHTNISLENRVQEEQAAKNEIQAHLEKILQEIFDVKQNIEFLKKTIADHEAFLQVAQTRLATRARRPNIEACRDPAMHRLIQEVHDLHAAIADLLRKLRQEENAVQHLLRSKSSLEQDLTIKKNSLFIDSEKVLGIRRLFMMDAREKSSLPSVSCSQSHDLINV</sequence>
<organism evidence="5 7">
    <name type="scientific">Rotaria magnacalcarata</name>
    <dbReference type="NCBI Taxonomy" id="392030"/>
    <lineage>
        <taxon>Eukaryota</taxon>
        <taxon>Metazoa</taxon>
        <taxon>Spiralia</taxon>
        <taxon>Gnathifera</taxon>
        <taxon>Rotifera</taxon>
        <taxon>Eurotatoria</taxon>
        <taxon>Bdelloidea</taxon>
        <taxon>Philodinida</taxon>
        <taxon>Philodinidae</taxon>
        <taxon>Rotaria</taxon>
    </lineage>
</organism>
<keyword evidence="4" id="KW-0175">Coiled coil</keyword>
<proteinExistence type="inferred from homology"/>
<evidence type="ECO:0000256" key="3">
    <source>
        <dbReference type="RuleBase" id="RU367040"/>
    </source>
</evidence>
<accession>A0A816SJ69</accession>
<keyword evidence="3" id="KW-0282">Flagellum</keyword>
<dbReference type="PANTHER" id="PTHR19960">
    <property type="entry name" value="TEKTIN"/>
    <property type="match status" value="1"/>
</dbReference>
<name>A0A816SJ69_9BILA</name>
<dbReference type="Proteomes" id="UP000663866">
    <property type="component" value="Unassembled WGS sequence"/>
</dbReference>
<protein>
    <recommendedName>
        <fullName evidence="3">Tektin</fullName>
    </recommendedName>
</protein>
<dbReference type="Gene3D" id="1.20.5.340">
    <property type="match status" value="1"/>
</dbReference>
<comment type="subcellular location">
    <subcellularLocation>
        <location evidence="3">Cytoplasm</location>
        <location evidence="3">Cytoskeleton</location>
        <location evidence="3">Cilium axoneme</location>
    </subcellularLocation>
</comment>